<feature type="domain" description="CCHC-type" evidence="2">
    <location>
        <begin position="369"/>
        <end position="383"/>
    </location>
</feature>
<dbReference type="GO" id="GO:0003676">
    <property type="term" value="F:nucleic acid binding"/>
    <property type="evidence" value="ECO:0007669"/>
    <property type="project" value="InterPro"/>
</dbReference>
<dbReference type="OrthoDB" id="6361509at2759"/>
<evidence type="ECO:0000313" key="4">
    <source>
        <dbReference type="Proteomes" id="UP000192578"/>
    </source>
</evidence>
<reference evidence="4" key="1">
    <citation type="submission" date="2017-01" db="EMBL/GenBank/DDBJ databases">
        <title>Comparative genomics of anhydrobiosis in the tardigrade Hypsibius dujardini.</title>
        <authorList>
            <person name="Yoshida Y."/>
            <person name="Koutsovoulos G."/>
            <person name="Laetsch D."/>
            <person name="Stevens L."/>
            <person name="Kumar S."/>
            <person name="Horikawa D."/>
            <person name="Ishino K."/>
            <person name="Komine S."/>
            <person name="Tomita M."/>
            <person name="Blaxter M."/>
            <person name="Arakawa K."/>
        </authorList>
    </citation>
    <scope>NUCLEOTIDE SEQUENCE [LARGE SCALE GENOMIC DNA]</scope>
    <source>
        <strain evidence="4">Z151</strain>
    </source>
</reference>
<organism evidence="3 4">
    <name type="scientific">Hypsibius exemplaris</name>
    <name type="common">Freshwater tardigrade</name>
    <dbReference type="NCBI Taxonomy" id="2072580"/>
    <lineage>
        <taxon>Eukaryota</taxon>
        <taxon>Metazoa</taxon>
        <taxon>Ecdysozoa</taxon>
        <taxon>Tardigrada</taxon>
        <taxon>Eutardigrada</taxon>
        <taxon>Parachela</taxon>
        <taxon>Hypsibioidea</taxon>
        <taxon>Hypsibiidae</taxon>
        <taxon>Hypsibius</taxon>
    </lineage>
</organism>
<dbReference type="AlphaFoldDB" id="A0A1W0X4H9"/>
<keyword evidence="1" id="KW-0479">Metal-binding</keyword>
<evidence type="ECO:0000259" key="2">
    <source>
        <dbReference type="PROSITE" id="PS50158"/>
    </source>
</evidence>
<dbReference type="PROSITE" id="PS50158">
    <property type="entry name" value="ZF_CCHC"/>
    <property type="match status" value="1"/>
</dbReference>
<dbReference type="EMBL" id="MTYJ01000018">
    <property type="protein sequence ID" value="OQV22244.1"/>
    <property type="molecule type" value="Genomic_DNA"/>
</dbReference>
<evidence type="ECO:0000256" key="1">
    <source>
        <dbReference type="PROSITE-ProRule" id="PRU00047"/>
    </source>
</evidence>
<dbReference type="InterPro" id="IPR001878">
    <property type="entry name" value="Znf_CCHC"/>
</dbReference>
<evidence type="ECO:0000313" key="3">
    <source>
        <dbReference type="EMBL" id="OQV22244.1"/>
    </source>
</evidence>
<dbReference type="Proteomes" id="UP000192578">
    <property type="component" value="Unassembled WGS sequence"/>
</dbReference>
<dbReference type="InterPro" id="IPR058599">
    <property type="entry name" value="PHAT_Smg/ZCCHC2-like"/>
</dbReference>
<dbReference type="GO" id="GO:0008270">
    <property type="term" value="F:zinc ion binding"/>
    <property type="evidence" value="ECO:0007669"/>
    <property type="project" value="UniProtKB-KW"/>
</dbReference>
<protein>
    <recommendedName>
        <fullName evidence="2">CCHC-type domain-containing protein</fullName>
    </recommendedName>
</protein>
<keyword evidence="1" id="KW-0862">Zinc</keyword>
<proteinExistence type="predicted"/>
<keyword evidence="4" id="KW-1185">Reference proteome</keyword>
<dbReference type="Pfam" id="PF26034">
    <property type="entry name" value="PHAT_SMAUG"/>
    <property type="match status" value="1"/>
</dbReference>
<keyword evidence="1" id="KW-0863">Zinc-finger</keyword>
<name>A0A1W0X4H9_HYPEX</name>
<comment type="caution">
    <text evidence="3">The sequence shown here is derived from an EMBL/GenBank/DDBJ whole genome shotgun (WGS) entry which is preliminary data.</text>
</comment>
<sequence length="434" mass="48966">MTKVECEPSPSLRPSVFDTSDKIRQWLDTGLENFERLEVVYALLSTLTHLEVRYFHAVLHSFMIRDFHNIVEAQDLVRRTNDVFALRDLYATLDPLLLLTSEMARNQVLLDLSVLHPASTSCGDIICDFIELSGITAYSPSLQSPDAAAAIADLMMIVAMAFRHPAVRFHRRFRLGQIAVDLIRHKNAFTHLQRLPTPPPTSVVMVEAVPPVVSETMDDDRTPEGAPDEFVLESKKKLCDEEACGGDFSDSSVSNTADLVPSVAAYEMTIKLFKTDHHHYRHRQGSRKSLFDTHMTTSAQVPPISVEFVDPCSRTREENSTTANSDVSSQQLPGAYYAARDTAQGLPRPLRPEPERTHRRLPLIKANSCYNCGSNKHSGQDCRVKSFWEWNPYSEVSNYCAHSEDPDRRPTEVMSLTPTSEVYYAQRHGKQWNG</sequence>
<gene>
    <name evidence="3" type="ORF">BV898_03747</name>
</gene>
<accession>A0A1W0X4H9</accession>